<protein>
    <submittedName>
        <fullName evidence="3">Cohesin domain-containing protein</fullName>
    </submittedName>
</protein>
<dbReference type="Pfam" id="PF00963">
    <property type="entry name" value="Cohesin"/>
    <property type="match status" value="1"/>
</dbReference>
<comment type="caution">
    <text evidence="3">The sequence shown here is derived from an EMBL/GenBank/DDBJ whole genome shotgun (WGS) entry which is preliminary data.</text>
</comment>
<evidence type="ECO:0000256" key="1">
    <source>
        <dbReference type="SAM" id="SignalP"/>
    </source>
</evidence>
<evidence type="ECO:0000313" key="3">
    <source>
        <dbReference type="EMBL" id="MFD1671527.1"/>
    </source>
</evidence>
<dbReference type="EMBL" id="JBHTOP010000011">
    <property type="protein sequence ID" value="MFD1671527.1"/>
    <property type="molecule type" value="Genomic_DNA"/>
</dbReference>
<keyword evidence="4" id="KW-1185">Reference proteome</keyword>
<name>A0ABW4J9D4_9LACO</name>
<keyword evidence="1" id="KW-0732">Signal</keyword>
<dbReference type="InterPro" id="IPR008965">
    <property type="entry name" value="CBM2/CBM3_carb-bd_dom_sf"/>
</dbReference>
<dbReference type="InterPro" id="IPR002102">
    <property type="entry name" value="Cohesin_dom"/>
</dbReference>
<organism evidence="3 4">
    <name type="scientific">Agrilactobacillus yilanensis</name>
    <dbReference type="NCBI Taxonomy" id="2485997"/>
    <lineage>
        <taxon>Bacteria</taxon>
        <taxon>Bacillati</taxon>
        <taxon>Bacillota</taxon>
        <taxon>Bacilli</taxon>
        <taxon>Lactobacillales</taxon>
        <taxon>Lactobacillaceae</taxon>
        <taxon>Agrilactobacillus</taxon>
    </lineage>
</organism>
<dbReference type="Proteomes" id="UP001597267">
    <property type="component" value="Unassembled WGS sequence"/>
</dbReference>
<gene>
    <name evidence="3" type="ORF">ACFQ5M_05420</name>
</gene>
<proteinExistence type="predicted"/>
<evidence type="ECO:0000313" key="4">
    <source>
        <dbReference type="Proteomes" id="UP001597267"/>
    </source>
</evidence>
<feature type="signal peptide" evidence="1">
    <location>
        <begin position="1"/>
        <end position="27"/>
    </location>
</feature>
<feature type="domain" description="Cohesin" evidence="2">
    <location>
        <begin position="80"/>
        <end position="184"/>
    </location>
</feature>
<evidence type="ECO:0000259" key="2">
    <source>
        <dbReference type="Pfam" id="PF00963"/>
    </source>
</evidence>
<feature type="chain" id="PRO_5045300418" evidence="1">
    <location>
        <begin position="28"/>
        <end position="262"/>
    </location>
</feature>
<accession>A0ABW4J9D4</accession>
<reference evidence="4" key="1">
    <citation type="journal article" date="2019" name="Int. J. Syst. Evol. Microbiol.">
        <title>The Global Catalogue of Microorganisms (GCM) 10K type strain sequencing project: providing services to taxonomists for standard genome sequencing and annotation.</title>
        <authorList>
            <consortium name="The Broad Institute Genomics Platform"/>
            <consortium name="The Broad Institute Genome Sequencing Center for Infectious Disease"/>
            <person name="Wu L."/>
            <person name="Ma J."/>
        </authorList>
    </citation>
    <scope>NUCLEOTIDE SEQUENCE [LARGE SCALE GENOMIC DNA]</scope>
    <source>
        <strain evidence="4">CCM 8896</strain>
    </source>
</reference>
<dbReference type="RefSeq" id="WP_164507082.1">
    <property type="nucleotide sequence ID" value="NZ_JBHTOP010000011.1"/>
</dbReference>
<dbReference type="Gene3D" id="2.60.40.680">
    <property type="match status" value="1"/>
</dbReference>
<dbReference type="SUPFAM" id="SSF49384">
    <property type="entry name" value="Carbohydrate-binding domain"/>
    <property type="match status" value="1"/>
</dbReference>
<sequence length="262" mass="27440">MNPKKLTTIALCSATLWVAIAPAVVEAATDSANPVATTRMPAVSTVSDLNQAVPTISTQLVGASDVVANHIYSLNVHGRKVNNDETAYTLNYEIEFDADKFEFISADQTKGDTKVTLKAGTNNVLQVTSTSVEAGEVSAYGKTRLARVQLKAKAVTADTAATVTIKAAQATVNDAQAAPLEAAIVGQQKVLIHAKDTADLNQDGLVGIGDVAKASDMAAKMAAAQNSEIRPYKHVIVLTTDGGGNPWDPEGLYYAASKEELP</sequence>